<organism evidence="2 3">
    <name type="scientific">Moorena producens PAL-8-15-08-1</name>
    <dbReference type="NCBI Taxonomy" id="1458985"/>
    <lineage>
        <taxon>Bacteria</taxon>
        <taxon>Bacillati</taxon>
        <taxon>Cyanobacteriota</taxon>
        <taxon>Cyanophyceae</taxon>
        <taxon>Coleofasciculales</taxon>
        <taxon>Coleofasciculaceae</taxon>
        <taxon>Moorena</taxon>
    </lineage>
</organism>
<proteinExistence type="predicted"/>
<name>A0A1D8TYX5_9CYAN</name>
<sequence>MMLSKLSTLSIIALLSMTLNQGVAKALTGSVRSTGWRQVSSQRERSCARKGIEKMKILVFEGWGGDMRAKK</sequence>
<accession>A0A1D8TYX5</accession>
<evidence type="ECO:0000313" key="3">
    <source>
        <dbReference type="Proteomes" id="UP000177870"/>
    </source>
</evidence>
<reference evidence="3" key="1">
    <citation type="submission" date="2016-10" db="EMBL/GenBank/DDBJ databases">
        <title>Comparative genomics uncovers the prolific and rare metabolic potential of the cyanobacterial genus Moorea.</title>
        <authorList>
            <person name="Leao T."/>
            <person name="Castelao G."/>
            <person name="Korobeynikov A."/>
            <person name="Monroe E.A."/>
            <person name="Podell S."/>
            <person name="Glukhov E."/>
            <person name="Allen E."/>
            <person name="Gerwick W.H."/>
            <person name="Gerwick L."/>
        </authorList>
    </citation>
    <scope>NUCLEOTIDE SEQUENCE [LARGE SCALE GENOMIC DNA]</scope>
    <source>
        <strain evidence="3">PAL-8-15-08-1</strain>
    </source>
</reference>
<evidence type="ECO:0000256" key="1">
    <source>
        <dbReference type="SAM" id="SignalP"/>
    </source>
</evidence>
<dbReference type="Proteomes" id="UP000177870">
    <property type="component" value="Chromosome"/>
</dbReference>
<feature type="signal peptide" evidence="1">
    <location>
        <begin position="1"/>
        <end position="26"/>
    </location>
</feature>
<dbReference type="KEGG" id="mpro:BJP34_27825"/>
<gene>
    <name evidence="2" type="ORF">BJP34_27825</name>
</gene>
<protein>
    <recommendedName>
        <fullName evidence="4">Secreted protein</fullName>
    </recommendedName>
</protein>
<keyword evidence="1" id="KW-0732">Signal</keyword>
<feature type="chain" id="PRO_5009438912" description="Secreted protein" evidence="1">
    <location>
        <begin position="27"/>
        <end position="71"/>
    </location>
</feature>
<evidence type="ECO:0008006" key="4">
    <source>
        <dbReference type="Google" id="ProtNLM"/>
    </source>
</evidence>
<evidence type="ECO:0000313" key="2">
    <source>
        <dbReference type="EMBL" id="AOX02743.1"/>
    </source>
</evidence>
<dbReference type="EMBL" id="CP017599">
    <property type="protein sequence ID" value="AOX02743.1"/>
    <property type="molecule type" value="Genomic_DNA"/>
</dbReference>
<dbReference type="AlphaFoldDB" id="A0A1D8TYX5"/>